<dbReference type="EMBL" id="RKQN01000001">
    <property type="protein sequence ID" value="RPE81816.1"/>
    <property type="molecule type" value="Genomic_DNA"/>
</dbReference>
<evidence type="ECO:0000313" key="1">
    <source>
        <dbReference type="EMBL" id="RPE81816.1"/>
    </source>
</evidence>
<gene>
    <name evidence="1" type="ORF">EDC50_1018</name>
</gene>
<dbReference type="AlphaFoldDB" id="A0A3N4VFJ2"/>
<sequence>MRNATRRHRAGKEARGTFVLGKTWNAMRMLRTFTAGDVAAVVEITTAESVCRYARYLVRAGYLRITRHGLGRCLPATYTLIRNTGPKAPSVLRKRSSRMPHRVAVAVYDHNTETEYPL</sequence>
<comment type="caution">
    <text evidence="1">The sequence shown here is derived from an EMBL/GenBank/DDBJ whole genome shotgun (WGS) entry which is preliminary data.</text>
</comment>
<evidence type="ECO:0000313" key="2">
    <source>
        <dbReference type="Proteomes" id="UP000269708"/>
    </source>
</evidence>
<accession>A0A3N4VFJ2</accession>
<organism evidence="1 2">
    <name type="scientific">Vulcaniibacterium tengchongense</name>
    <dbReference type="NCBI Taxonomy" id="1273429"/>
    <lineage>
        <taxon>Bacteria</taxon>
        <taxon>Pseudomonadati</taxon>
        <taxon>Pseudomonadota</taxon>
        <taxon>Gammaproteobacteria</taxon>
        <taxon>Lysobacterales</taxon>
        <taxon>Lysobacteraceae</taxon>
        <taxon>Vulcaniibacterium</taxon>
    </lineage>
</organism>
<protein>
    <submittedName>
        <fullName evidence="1">Uncharacterized protein</fullName>
    </submittedName>
</protein>
<proteinExistence type="predicted"/>
<dbReference type="Proteomes" id="UP000269708">
    <property type="component" value="Unassembled WGS sequence"/>
</dbReference>
<name>A0A3N4VFJ2_9GAMM</name>
<keyword evidence="2" id="KW-1185">Reference proteome</keyword>
<reference evidence="1 2" key="1">
    <citation type="submission" date="2018-11" db="EMBL/GenBank/DDBJ databases">
        <title>Genomic Encyclopedia of Type Strains, Phase IV (KMG-IV): sequencing the most valuable type-strain genomes for metagenomic binning, comparative biology and taxonomic classification.</title>
        <authorList>
            <person name="Goeker M."/>
        </authorList>
    </citation>
    <scope>NUCLEOTIDE SEQUENCE [LARGE SCALE GENOMIC DNA]</scope>
    <source>
        <strain evidence="1 2">DSM 25623</strain>
    </source>
</reference>